<dbReference type="AlphaFoldDB" id="A0A656KGH7"/>
<reference evidence="2" key="1">
    <citation type="journal article" date="2013" name="Nat. Genet.">
        <title>The wheat powdery mildew genome shows the unique evolution of an obligate biotroph.</title>
        <authorList>
            <person name="Wicker T."/>
            <person name="Oberhaensli S."/>
            <person name="Parlange F."/>
            <person name="Buchmann J.P."/>
            <person name="Shatalina M."/>
            <person name="Roffler S."/>
            <person name="Ben-David R."/>
            <person name="Dolezel J."/>
            <person name="Simkova H."/>
            <person name="Schulze-Lefert P."/>
            <person name="Spanu P.D."/>
            <person name="Bruggmann R."/>
            <person name="Amselem J."/>
            <person name="Quesneville H."/>
            <person name="Ver Loren van Themaat E."/>
            <person name="Paape T."/>
            <person name="Shimizu K.K."/>
            <person name="Keller B."/>
        </authorList>
    </citation>
    <scope>NUCLEOTIDE SEQUENCE [LARGE SCALE GENOMIC DNA]</scope>
    <source>
        <strain evidence="2">96224</strain>
    </source>
</reference>
<sequence length="195" mass="22035">MNTLEEFKVQFEMNPSQLYKKLTAIVRRHRVERDTALSQLVQANQSNDILEGQTTELKVDLNISRAENTSAAAPSTIDAKKEFPDFLTHLKIKLEINIEWLQNGLAKVIYSISLLEGKALDQIVPLITANPTHHSPFECAKIDTLTEGLSDELKYALIYRTDLPKTLEAYATTLMNIDNKVRGRKAGREIRNNLG</sequence>
<evidence type="ECO:0000313" key="1">
    <source>
        <dbReference type="EMBL" id="EPQ63352.1"/>
    </source>
</evidence>
<dbReference type="EMBL" id="KE375126">
    <property type="protein sequence ID" value="EPQ63352.1"/>
    <property type="molecule type" value="Genomic_DNA"/>
</dbReference>
<organism evidence="1 2">
    <name type="scientific">Blumeria graminis f. sp. tritici 96224</name>
    <dbReference type="NCBI Taxonomy" id="1268274"/>
    <lineage>
        <taxon>Eukaryota</taxon>
        <taxon>Fungi</taxon>
        <taxon>Dikarya</taxon>
        <taxon>Ascomycota</taxon>
        <taxon>Pezizomycotina</taxon>
        <taxon>Leotiomycetes</taxon>
        <taxon>Erysiphales</taxon>
        <taxon>Erysiphaceae</taxon>
        <taxon>Blumeria</taxon>
    </lineage>
</organism>
<dbReference type="OrthoDB" id="5151719at2759"/>
<proteinExistence type="predicted"/>
<dbReference type="Proteomes" id="UP000053110">
    <property type="component" value="Unassembled WGS sequence"/>
</dbReference>
<name>A0A656KGH7_BLUGR</name>
<accession>A0A656KGH7</accession>
<protein>
    <submittedName>
        <fullName evidence="1">Uncharacterized protein</fullName>
    </submittedName>
</protein>
<evidence type="ECO:0000313" key="2">
    <source>
        <dbReference type="Proteomes" id="UP000053110"/>
    </source>
</evidence>
<gene>
    <name evidence="1" type="ORF">BGT96224_Ac30710</name>
</gene>